<dbReference type="Ensembl" id="ENSHCOT00000009150.1">
    <property type="protein sequence ID" value="ENSHCOP00000003191.1"/>
    <property type="gene ID" value="ENSHCOG00000000124.1"/>
</dbReference>
<reference evidence="5" key="2">
    <citation type="submission" date="2025-09" db="UniProtKB">
        <authorList>
            <consortium name="Ensembl"/>
        </authorList>
    </citation>
    <scope>IDENTIFICATION</scope>
</reference>
<dbReference type="GO" id="GO:0019215">
    <property type="term" value="F:intermediate filament binding"/>
    <property type="evidence" value="ECO:0007669"/>
    <property type="project" value="TreeGrafter"/>
</dbReference>
<name>A0A3Q2XSN7_HIPCM</name>
<dbReference type="GeneTree" id="ENSGT00940000159268"/>
<feature type="coiled-coil region" evidence="3">
    <location>
        <begin position="181"/>
        <end position="229"/>
    </location>
</feature>
<keyword evidence="1" id="KW-0403">Intermediate filament</keyword>
<dbReference type="GO" id="GO:0017166">
    <property type="term" value="F:vinculin binding"/>
    <property type="evidence" value="ECO:0007669"/>
    <property type="project" value="TreeGrafter"/>
</dbReference>
<organism evidence="5 6">
    <name type="scientific">Hippocampus comes</name>
    <name type="common">Tiger tail seahorse</name>
    <dbReference type="NCBI Taxonomy" id="109280"/>
    <lineage>
        <taxon>Eukaryota</taxon>
        <taxon>Metazoa</taxon>
        <taxon>Chordata</taxon>
        <taxon>Craniata</taxon>
        <taxon>Vertebrata</taxon>
        <taxon>Euteleostomi</taxon>
        <taxon>Actinopterygii</taxon>
        <taxon>Neopterygii</taxon>
        <taxon>Teleostei</taxon>
        <taxon>Neoteleostei</taxon>
        <taxon>Acanthomorphata</taxon>
        <taxon>Syngnathiaria</taxon>
        <taxon>Syngnathiformes</taxon>
        <taxon>Syngnathoidei</taxon>
        <taxon>Syngnathidae</taxon>
        <taxon>Hippocampus</taxon>
    </lineage>
</organism>
<evidence type="ECO:0000256" key="3">
    <source>
        <dbReference type="SAM" id="Coils"/>
    </source>
</evidence>
<dbReference type="Proteomes" id="UP000264820">
    <property type="component" value="Unplaced"/>
</dbReference>
<evidence type="ECO:0000313" key="5">
    <source>
        <dbReference type="Ensembl" id="ENSHCOP00000003191.1"/>
    </source>
</evidence>
<sequence length="322" mass="38347">MLPSRRTFEADKQQLQQLNGRLAQYLTRTQQLERENARLLAEINQLRQAQVAEREPRYKAEVRELRRAMERVALEKSRAEMERERLCMELETVRSLCSQQSDACRDIGGELHGREEELRAAHQNNALLQQRLLELQREYVFLEEKHQQQMGQLRRQINSQSYHGPPAASVEEVQEYARGMSEGWMQTLEMYQQKVEEMERAIREDQAMLGDLQREKMLHNSELDKLRLDAEKQGQLQMRLEEQLLHMQEKFCQDEGEYQMIIDQLERERNAMAESITQRMQDHQHLLRVKMDLALILTSEHQRERIIGKSLNILTLFENEIH</sequence>
<dbReference type="SUPFAM" id="SSF64593">
    <property type="entry name" value="Intermediate filament protein, coiled coil region"/>
    <property type="match status" value="2"/>
</dbReference>
<feature type="coiled-coil region" evidence="3">
    <location>
        <begin position="15"/>
        <end position="82"/>
    </location>
</feature>
<dbReference type="PROSITE" id="PS51842">
    <property type="entry name" value="IF_ROD_2"/>
    <property type="match status" value="1"/>
</dbReference>
<dbReference type="SMART" id="SM01391">
    <property type="entry name" value="Filament"/>
    <property type="match status" value="1"/>
</dbReference>
<dbReference type="GO" id="GO:0008307">
    <property type="term" value="F:structural constituent of muscle"/>
    <property type="evidence" value="ECO:0007669"/>
    <property type="project" value="InterPro"/>
</dbReference>
<protein>
    <submittedName>
        <fullName evidence="5">Synemin, intermediate filament protein</fullName>
    </submittedName>
</protein>
<dbReference type="GO" id="GO:0031443">
    <property type="term" value="P:fast-twitch skeletal muscle fiber contraction"/>
    <property type="evidence" value="ECO:0007669"/>
    <property type="project" value="TreeGrafter"/>
</dbReference>
<dbReference type="GO" id="GO:0005882">
    <property type="term" value="C:intermediate filament"/>
    <property type="evidence" value="ECO:0007669"/>
    <property type="project" value="UniProtKB-KW"/>
</dbReference>
<dbReference type="GO" id="GO:0005200">
    <property type="term" value="F:structural constituent of cytoskeleton"/>
    <property type="evidence" value="ECO:0007669"/>
    <property type="project" value="InterPro"/>
</dbReference>
<keyword evidence="2 3" id="KW-0175">Coiled coil</keyword>
<dbReference type="AlphaFoldDB" id="A0A3Q2XSN7"/>
<evidence type="ECO:0000256" key="2">
    <source>
        <dbReference type="ARBA" id="ARBA00023054"/>
    </source>
</evidence>
<dbReference type="InterPro" id="IPR030634">
    <property type="entry name" value="SYNM"/>
</dbReference>
<keyword evidence="6" id="KW-1185">Reference proteome</keyword>
<evidence type="ECO:0000313" key="6">
    <source>
        <dbReference type="Proteomes" id="UP000264820"/>
    </source>
</evidence>
<proteinExistence type="predicted"/>
<dbReference type="Gene3D" id="1.20.5.1160">
    <property type="entry name" value="Vasodilator-stimulated phosphoprotein"/>
    <property type="match status" value="1"/>
</dbReference>
<reference evidence="5" key="1">
    <citation type="submission" date="2025-08" db="UniProtKB">
        <authorList>
            <consortium name="Ensembl"/>
        </authorList>
    </citation>
    <scope>IDENTIFICATION</scope>
</reference>
<evidence type="ECO:0000259" key="4">
    <source>
        <dbReference type="PROSITE" id="PS51842"/>
    </source>
</evidence>
<dbReference type="GO" id="GO:0060053">
    <property type="term" value="C:neurofilament cytoskeleton"/>
    <property type="evidence" value="ECO:0007669"/>
    <property type="project" value="TreeGrafter"/>
</dbReference>
<dbReference type="Gene3D" id="1.20.5.170">
    <property type="match status" value="1"/>
</dbReference>
<dbReference type="OMA" id="WTEDIEN"/>
<dbReference type="InterPro" id="IPR039008">
    <property type="entry name" value="IF_rod_dom"/>
</dbReference>
<evidence type="ECO:0000256" key="1">
    <source>
        <dbReference type="ARBA" id="ARBA00022754"/>
    </source>
</evidence>
<feature type="domain" description="IF rod" evidence="4">
    <location>
        <begin position="11"/>
        <end position="322"/>
    </location>
</feature>
<accession>A0A3Q2XSN7</accession>
<dbReference type="Pfam" id="PF00038">
    <property type="entry name" value="Filament"/>
    <property type="match status" value="1"/>
</dbReference>
<dbReference type="PANTHER" id="PTHR47136:SF1">
    <property type="entry name" value="SYNEMIN"/>
    <property type="match status" value="1"/>
</dbReference>
<feature type="coiled-coil region" evidence="3">
    <location>
        <begin position="118"/>
        <end position="152"/>
    </location>
</feature>
<dbReference type="GO" id="GO:0045104">
    <property type="term" value="P:intermediate filament cytoskeleton organization"/>
    <property type="evidence" value="ECO:0007669"/>
    <property type="project" value="InterPro"/>
</dbReference>
<dbReference type="GO" id="GO:0042383">
    <property type="term" value="C:sarcolemma"/>
    <property type="evidence" value="ECO:0007669"/>
    <property type="project" value="TreeGrafter"/>
</dbReference>
<dbReference type="GO" id="GO:0043034">
    <property type="term" value="C:costamere"/>
    <property type="evidence" value="ECO:0007669"/>
    <property type="project" value="TreeGrafter"/>
</dbReference>
<dbReference type="PANTHER" id="PTHR47136">
    <property type="entry name" value="SYNEMIN"/>
    <property type="match status" value="1"/>
</dbReference>